<keyword evidence="1" id="KW-0472">Membrane</keyword>
<feature type="signal peptide" evidence="2">
    <location>
        <begin position="1"/>
        <end position="28"/>
    </location>
</feature>
<dbReference type="AlphaFoldDB" id="Q03502"/>
<keyword evidence="3" id="KW-0689">Ribosomal protein</keyword>
<keyword evidence="1" id="KW-1133">Transmembrane helix</keyword>
<keyword evidence="3" id="KW-0687">Ribonucleoprotein</keyword>
<keyword evidence="2" id="KW-0732">Signal</keyword>
<dbReference type="PIR" id="S32479">
    <property type="entry name" value="S32479"/>
</dbReference>
<evidence type="ECO:0000313" key="3">
    <source>
        <dbReference type="EMBL" id="AAA35263.1"/>
    </source>
</evidence>
<feature type="chain" id="PRO_5004163826" evidence="2">
    <location>
        <begin position="29"/>
        <end position="114"/>
    </location>
</feature>
<protein>
    <submittedName>
        <fullName evidence="3">Kluyveromyces ribosomal protein L41</fullName>
    </submittedName>
</protein>
<dbReference type="EMBL" id="M94988">
    <property type="protein sequence ID" value="AAA35263.1"/>
    <property type="molecule type" value="Genomic_DNA"/>
</dbReference>
<accession>Q03502</accession>
<reference evidence="3" key="1">
    <citation type="journal article" date="1993" name="Eur. J. Biochem.">
        <title>Natural cycloheximide resistance in yeast. The role of ribosomal protein L41.</title>
        <authorList>
            <person name="Dehoux P."/>
            <person name="Davies J."/>
            <person name="Cannon M."/>
        </authorList>
    </citation>
    <scope>NUCLEOTIDE SEQUENCE</scope>
</reference>
<evidence type="ECO:0000256" key="1">
    <source>
        <dbReference type="SAM" id="Phobius"/>
    </source>
</evidence>
<feature type="transmembrane region" description="Helical" evidence="1">
    <location>
        <begin position="91"/>
        <end position="112"/>
    </location>
</feature>
<name>Q03502_KLULC</name>
<evidence type="ECO:0000256" key="2">
    <source>
        <dbReference type="SAM" id="SignalP"/>
    </source>
</evidence>
<proteinExistence type="predicted"/>
<dbReference type="GO" id="GO:0005840">
    <property type="term" value="C:ribosome"/>
    <property type="evidence" value="ECO:0007669"/>
    <property type="project" value="UniProtKB-KW"/>
</dbReference>
<organism evidence="3">
    <name type="scientific">Kluyveromyces lactis</name>
    <name type="common">Yeast</name>
    <name type="synonym">Candida sphaerica</name>
    <dbReference type="NCBI Taxonomy" id="28985"/>
    <lineage>
        <taxon>Eukaryota</taxon>
        <taxon>Fungi</taxon>
        <taxon>Dikarya</taxon>
        <taxon>Ascomycota</taxon>
        <taxon>Saccharomycotina</taxon>
        <taxon>Saccharomycetes</taxon>
        <taxon>Saccharomycetales</taxon>
        <taxon>Saccharomycetaceae</taxon>
        <taxon>Kluyveromyces</taxon>
    </lineage>
</organism>
<keyword evidence="1" id="KW-0812">Transmembrane</keyword>
<sequence>MVFQKIISELQSLTLLLLFTTQFEVLTSLQSQLGLGLTGHTFQSQNDLLGSLSFLVENLLGLTTETRLFTVISSLTLSVQGSLTSLVLGNLVLGVLTALLTLTVSLSGLWNVNC</sequence>